<comment type="caution">
    <text evidence="2">The sequence shown here is derived from an EMBL/GenBank/DDBJ whole genome shotgun (WGS) entry which is preliminary data.</text>
</comment>
<evidence type="ECO:0000313" key="2">
    <source>
        <dbReference type="EMBL" id="OAE35586.1"/>
    </source>
</evidence>
<dbReference type="InterPro" id="IPR005162">
    <property type="entry name" value="Retrotrans_gag_dom"/>
</dbReference>
<feature type="domain" description="Retrotransposon gag" evidence="1">
    <location>
        <begin position="44"/>
        <end position="101"/>
    </location>
</feature>
<accession>A0A176WTF8</accession>
<proteinExistence type="predicted"/>
<dbReference type="PANTHER" id="PTHR33223:SF6">
    <property type="entry name" value="CCHC-TYPE DOMAIN-CONTAINING PROTEIN"/>
    <property type="match status" value="1"/>
</dbReference>
<dbReference type="AlphaFoldDB" id="A0A176WTF8"/>
<evidence type="ECO:0000259" key="1">
    <source>
        <dbReference type="Pfam" id="PF03732"/>
    </source>
</evidence>
<sequence length="127" mass="14757">MGKLPVFYGRENEDVEAFVRDFKRACIGNNERKKVEWAMLLPDFLEDSALKWYQEYKREHVEEDTWETLTESLIENFLPNESYEKLMCEVTFLKQGENKKVMTNPAAHACEFLALELGSKAVKDVGG</sequence>
<reference evidence="2" key="1">
    <citation type="submission" date="2016-03" db="EMBL/GenBank/DDBJ databases">
        <title>Mechanisms controlling the formation of the plant cell surface in tip-growing cells are functionally conserved among land plants.</title>
        <authorList>
            <person name="Honkanen S."/>
            <person name="Jones V.A."/>
            <person name="Morieri G."/>
            <person name="Champion C."/>
            <person name="Hetherington A.J."/>
            <person name="Kelly S."/>
            <person name="Saint-Marcoux D."/>
            <person name="Proust H."/>
            <person name="Prescott H."/>
            <person name="Dolan L."/>
        </authorList>
    </citation>
    <scope>NUCLEOTIDE SEQUENCE [LARGE SCALE GENOMIC DNA]</scope>
    <source>
        <tissue evidence="2">Whole gametophyte</tissue>
    </source>
</reference>
<organism evidence="2 3">
    <name type="scientific">Marchantia polymorpha subsp. ruderalis</name>
    <dbReference type="NCBI Taxonomy" id="1480154"/>
    <lineage>
        <taxon>Eukaryota</taxon>
        <taxon>Viridiplantae</taxon>
        <taxon>Streptophyta</taxon>
        <taxon>Embryophyta</taxon>
        <taxon>Marchantiophyta</taxon>
        <taxon>Marchantiopsida</taxon>
        <taxon>Marchantiidae</taxon>
        <taxon>Marchantiales</taxon>
        <taxon>Marchantiaceae</taxon>
        <taxon>Marchantia</taxon>
    </lineage>
</organism>
<evidence type="ECO:0000313" key="3">
    <source>
        <dbReference type="Proteomes" id="UP000077202"/>
    </source>
</evidence>
<gene>
    <name evidence="2" type="ORF">AXG93_2841s1200</name>
</gene>
<keyword evidence="3" id="KW-1185">Reference proteome</keyword>
<dbReference type="Pfam" id="PF03732">
    <property type="entry name" value="Retrotrans_gag"/>
    <property type="match status" value="1"/>
</dbReference>
<dbReference type="EMBL" id="LVLJ01000129">
    <property type="protein sequence ID" value="OAE35586.1"/>
    <property type="molecule type" value="Genomic_DNA"/>
</dbReference>
<dbReference type="Proteomes" id="UP000077202">
    <property type="component" value="Unassembled WGS sequence"/>
</dbReference>
<name>A0A176WTF8_MARPO</name>
<protein>
    <recommendedName>
        <fullName evidence="1">Retrotransposon gag domain-containing protein</fullName>
    </recommendedName>
</protein>
<dbReference type="PANTHER" id="PTHR33223">
    <property type="entry name" value="CCHC-TYPE DOMAIN-CONTAINING PROTEIN"/>
    <property type="match status" value="1"/>
</dbReference>